<accession>A0A8J4H679</accession>
<gene>
    <name evidence="1" type="ORF">XYCOK13_31860</name>
</gene>
<dbReference type="Gene3D" id="3.40.30.10">
    <property type="entry name" value="Glutaredoxin"/>
    <property type="match status" value="1"/>
</dbReference>
<dbReference type="InterPro" id="IPR036249">
    <property type="entry name" value="Thioredoxin-like_sf"/>
</dbReference>
<evidence type="ECO:0000313" key="1">
    <source>
        <dbReference type="EMBL" id="GIQ70362.1"/>
    </source>
</evidence>
<organism evidence="1 2">
    <name type="scientific">Xylanibacillus composti</name>
    <dbReference type="NCBI Taxonomy" id="1572762"/>
    <lineage>
        <taxon>Bacteria</taxon>
        <taxon>Bacillati</taxon>
        <taxon>Bacillota</taxon>
        <taxon>Bacilli</taxon>
        <taxon>Bacillales</taxon>
        <taxon>Paenibacillaceae</taxon>
        <taxon>Xylanibacillus</taxon>
    </lineage>
</organism>
<name>A0A8J4H679_9BACL</name>
<keyword evidence="2" id="KW-1185">Reference proteome</keyword>
<dbReference type="EMBL" id="BOVK01000046">
    <property type="protein sequence ID" value="GIQ70362.1"/>
    <property type="molecule type" value="Genomic_DNA"/>
</dbReference>
<dbReference type="AlphaFoldDB" id="A0A8J4H679"/>
<sequence length="156" mass="17495">MKLGRKETFKVSLPDFRKLLNRDGKLTREPVSLQEGDTFPPVADPAVAYAEFRESGTTLFVFISMTCAACMALLPVLKDWAGRGKGSAVLMMNGYPEEREEIVKHFAFPFPVMLVEEQEMRDKYRIPFTPYAYQVEASGLIVKHGEVKLFLAGGQG</sequence>
<dbReference type="SUPFAM" id="SSF52833">
    <property type="entry name" value="Thioredoxin-like"/>
    <property type="match status" value="1"/>
</dbReference>
<dbReference type="Proteomes" id="UP000677918">
    <property type="component" value="Unassembled WGS sequence"/>
</dbReference>
<protein>
    <submittedName>
        <fullName evidence="1">Uncharacterized protein</fullName>
    </submittedName>
</protein>
<proteinExistence type="predicted"/>
<comment type="caution">
    <text evidence="1">The sequence shown here is derived from an EMBL/GenBank/DDBJ whole genome shotgun (WGS) entry which is preliminary data.</text>
</comment>
<reference evidence="1" key="1">
    <citation type="submission" date="2021-04" db="EMBL/GenBank/DDBJ databases">
        <title>Draft genome sequence of Xylanibacillus composti strain K13.</title>
        <authorList>
            <person name="Uke A."/>
            <person name="Chhe C."/>
            <person name="Baramee S."/>
            <person name="Kosugi A."/>
        </authorList>
    </citation>
    <scope>NUCLEOTIDE SEQUENCE</scope>
    <source>
        <strain evidence="1">K13</strain>
    </source>
</reference>
<evidence type="ECO:0000313" key="2">
    <source>
        <dbReference type="Proteomes" id="UP000677918"/>
    </source>
</evidence>